<protein>
    <submittedName>
        <fullName evidence="1">Predicted flavin-nucleotide-binding protein</fullName>
    </submittedName>
</protein>
<dbReference type="InterPro" id="IPR012349">
    <property type="entry name" value="Split_barrel_FMN-bd"/>
</dbReference>
<proteinExistence type="predicted"/>
<reference evidence="1 2" key="1">
    <citation type="journal article" date="2009" name="PLoS ONE">
        <title>Genome sequence of the pathogenic intestinal spirochete Brachyspira hyodysenteriae reveals adaptations to its lifestyle in the porcine large intestine.</title>
        <authorList>
            <person name="Bellgard M.I."/>
            <person name="Wanchanthuek P."/>
            <person name="La T."/>
            <person name="Ryan K."/>
            <person name="Moolhuijzen P."/>
            <person name="Albertyn Z."/>
            <person name="Shaban B."/>
            <person name="Motro Y."/>
            <person name="Dunn D.S."/>
            <person name="Schibeci D."/>
            <person name="Hunter A."/>
            <person name="Barrero R."/>
            <person name="Phillips N.D."/>
            <person name="Hampson D.J."/>
        </authorList>
    </citation>
    <scope>NUCLEOTIDE SEQUENCE [LARGE SCALE GENOMIC DNA]</scope>
    <source>
        <strain evidence="2">ATCC 49526 / WA1</strain>
    </source>
</reference>
<dbReference type="SUPFAM" id="SSF50475">
    <property type="entry name" value="FMN-binding split barrel"/>
    <property type="match status" value="1"/>
</dbReference>
<dbReference type="Pfam" id="PF12900">
    <property type="entry name" value="Pyridox_ox_2"/>
    <property type="match status" value="1"/>
</dbReference>
<accession>A0A3B6V9L4</accession>
<keyword evidence="2" id="KW-1185">Reference proteome</keyword>
<name>A0A3B6V9L4_BRAHW</name>
<dbReference type="EMBL" id="CP001357">
    <property type="protein sequence ID" value="ACN82980.1"/>
    <property type="molecule type" value="Genomic_DNA"/>
</dbReference>
<evidence type="ECO:0000313" key="2">
    <source>
        <dbReference type="Proteomes" id="UP000001803"/>
    </source>
</evidence>
<dbReference type="PANTHER" id="PTHR34071">
    <property type="entry name" value="5-NITROIMIDAZOLE ANTIBIOTICS RESISTANCE PROTEIN, NIMA-FAMILY-RELATED PROTEIN-RELATED"/>
    <property type="match status" value="1"/>
</dbReference>
<dbReference type="Gene3D" id="2.30.110.10">
    <property type="entry name" value="Electron Transport, Fmn-binding Protein, Chain A"/>
    <property type="match status" value="1"/>
</dbReference>
<evidence type="ECO:0000313" key="1">
    <source>
        <dbReference type="EMBL" id="ACN82980.1"/>
    </source>
</evidence>
<sequence>MLCFGNWYMRRKDFIFEDKEEIYSMLNSIEFGVMALPDNIPYAVPISFCYKNNEIYFHGAMAGRKYEILKNNPEVSFTASKPYSYIPSEFLNGKMIPTQFFFSVFIEGKFETIDDISRRKEILYEIVKKYEPNNDNLSIDNKMFDYAQNNMLIGVIKVKNITAKAKFGQNMPDEEIKIIIDDLNIRSKDIDIETVDMINKLRK</sequence>
<dbReference type="AlphaFoldDB" id="A0A3B6V9L4"/>
<dbReference type="PANTHER" id="PTHR34071:SF2">
    <property type="entry name" value="FLAVIN-NUCLEOTIDE-BINDING PROTEIN"/>
    <property type="match status" value="1"/>
</dbReference>
<dbReference type="Proteomes" id="UP000001803">
    <property type="component" value="Chromosome"/>
</dbReference>
<dbReference type="STRING" id="565034.BHWA1_00484"/>
<gene>
    <name evidence="1" type="ordered locus">BHWA1_00484</name>
</gene>
<dbReference type="InterPro" id="IPR024747">
    <property type="entry name" value="Pyridox_Oxase-rel"/>
</dbReference>
<dbReference type="KEGG" id="bhy:BHWA1_00484"/>
<organism evidence="1 2">
    <name type="scientific">Brachyspira hyodysenteriae (strain ATCC 49526 / WA1)</name>
    <dbReference type="NCBI Taxonomy" id="565034"/>
    <lineage>
        <taxon>Bacteria</taxon>
        <taxon>Pseudomonadati</taxon>
        <taxon>Spirochaetota</taxon>
        <taxon>Spirochaetia</taxon>
        <taxon>Brachyspirales</taxon>
        <taxon>Brachyspiraceae</taxon>
        <taxon>Brachyspira</taxon>
    </lineage>
</organism>